<dbReference type="PROSITE" id="PS00036">
    <property type="entry name" value="BZIP_BASIC"/>
    <property type="match status" value="1"/>
</dbReference>
<feature type="region of interest" description="Disordered" evidence="3">
    <location>
        <begin position="1"/>
        <end position="70"/>
    </location>
</feature>
<feature type="domain" description="BZIP" evidence="4">
    <location>
        <begin position="52"/>
        <end position="66"/>
    </location>
</feature>
<dbReference type="CDD" id="cd14688">
    <property type="entry name" value="bZIP_YAP"/>
    <property type="match status" value="1"/>
</dbReference>
<dbReference type="InterPro" id="IPR004827">
    <property type="entry name" value="bZIP"/>
</dbReference>
<accession>A0A8S0WV94</accession>
<name>A0A8S0WV94_CYCAE</name>
<dbReference type="InterPro" id="IPR050936">
    <property type="entry name" value="AP-1-like"/>
</dbReference>
<feature type="compositionally biased region" description="Basic and acidic residues" evidence="3">
    <location>
        <begin position="136"/>
        <end position="145"/>
    </location>
</feature>
<gene>
    <name evidence="5" type="ORF">AAE3_LOCUS8714</name>
</gene>
<dbReference type="EMBL" id="CACVBS010000055">
    <property type="protein sequence ID" value="CAA7266546.1"/>
    <property type="molecule type" value="Genomic_DNA"/>
</dbReference>
<dbReference type="SMART" id="SM00338">
    <property type="entry name" value="BRLZ"/>
    <property type="match status" value="1"/>
</dbReference>
<dbReference type="GO" id="GO:0090575">
    <property type="term" value="C:RNA polymerase II transcription regulator complex"/>
    <property type="evidence" value="ECO:0007669"/>
    <property type="project" value="TreeGrafter"/>
</dbReference>
<dbReference type="Proteomes" id="UP000467700">
    <property type="component" value="Unassembled WGS sequence"/>
</dbReference>
<keyword evidence="2" id="KW-0539">Nucleus</keyword>
<proteinExistence type="predicted"/>
<dbReference type="PANTHER" id="PTHR40621:SF7">
    <property type="entry name" value="BZIP DOMAIN-CONTAINING PROTEIN"/>
    <property type="match status" value="1"/>
</dbReference>
<protein>
    <recommendedName>
        <fullName evidence="4">BZIP domain-containing protein</fullName>
    </recommendedName>
</protein>
<dbReference type="PANTHER" id="PTHR40621">
    <property type="entry name" value="TRANSCRIPTION FACTOR KAPC-RELATED"/>
    <property type="match status" value="1"/>
</dbReference>
<feature type="region of interest" description="Disordered" evidence="3">
    <location>
        <begin position="110"/>
        <end position="201"/>
    </location>
</feature>
<evidence type="ECO:0000256" key="1">
    <source>
        <dbReference type="ARBA" id="ARBA00004123"/>
    </source>
</evidence>
<evidence type="ECO:0000256" key="3">
    <source>
        <dbReference type="SAM" id="MobiDB-lite"/>
    </source>
</evidence>
<feature type="compositionally biased region" description="Low complexity" evidence="3">
    <location>
        <begin position="1"/>
        <end position="18"/>
    </location>
</feature>
<organism evidence="5 6">
    <name type="scientific">Cyclocybe aegerita</name>
    <name type="common">Black poplar mushroom</name>
    <name type="synonym">Agrocybe aegerita</name>
    <dbReference type="NCBI Taxonomy" id="1973307"/>
    <lineage>
        <taxon>Eukaryota</taxon>
        <taxon>Fungi</taxon>
        <taxon>Dikarya</taxon>
        <taxon>Basidiomycota</taxon>
        <taxon>Agaricomycotina</taxon>
        <taxon>Agaricomycetes</taxon>
        <taxon>Agaricomycetidae</taxon>
        <taxon>Agaricales</taxon>
        <taxon>Agaricineae</taxon>
        <taxon>Bolbitiaceae</taxon>
        <taxon>Cyclocybe</taxon>
    </lineage>
</organism>
<feature type="compositionally biased region" description="Polar residues" evidence="3">
    <location>
        <begin position="167"/>
        <end position="201"/>
    </location>
</feature>
<evidence type="ECO:0000313" key="5">
    <source>
        <dbReference type="EMBL" id="CAA7266546.1"/>
    </source>
</evidence>
<dbReference type="GO" id="GO:0001228">
    <property type="term" value="F:DNA-binding transcription activator activity, RNA polymerase II-specific"/>
    <property type="evidence" value="ECO:0007669"/>
    <property type="project" value="TreeGrafter"/>
</dbReference>
<dbReference type="AlphaFoldDB" id="A0A8S0WV94"/>
<dbReference type="Gene3D" id="1.20.5.170">
    <property type="match status" value="1"/>
</dbReference>
<comment type="caution">
    <text evidence="5">The sequence shown here is derived from an EMBL/GenBank/DDBJ whole genome shotgun (WGS) entry which is preliminary data.</text>
</comment>
<sequence>MTSLGSASSSTTLWATATKEWVIQPKPKPGRKPKKEPAPSSNDPSETDPKGRRVQNRAAQRAFRERKQSQLAELQARIQSYEQGEIERNVALQNVAKRLKEENEALRKENMALQEKLSQIQKQHEELSQQTAPPTTDKKRWRDDSPSSSSSAQPPAKKKSRTESDTGHTTWCQLPSSVAQLPSPSSMVSTPEATDSSESTFSPVNYDTPADLDPGSFGQIDCLPSDMKLHESLPSFSSTFSCGFCDGGRNPCMCREMMAETVLEHTAASAEFKPHTFGEVPIDQPINEPTPLSPTDINRPSILDNLPAYQPPVPLKRKSRAVSSNSIFPVRAAPARAEATCSGDPSNCLACADDAFGKAFCAAIGSSALNSANCNDCPSRVDGGSAGGCCGGGDGTGCANCLSGSTTLNSSDFLPEVMPTNTAWQRLKEHPNVAFADLSLLAEVVASRSKCAGPRIVLSPAPQLPQDPDTSTINYADRQLEDNRRSPPLRLVPQEVLLECGRRTMRHVHADGVREALRLLDAKFS</sequence>
<evidence type="ECO:0000256" key="2">
    <source>
        <dbReference type="ARBA" id="ARBA00023242"/>
    </source>
</evidence>
<dbReference type="InterPro" id="IPR046347">
    <property type="entry name" value="bZIP_sf"/>
</dbReference>
<evidence type="ECO:0000313" key="6">
    <source>
        <dbReference type="Proteomes" id="UP000467700"/>
    </source>
</evidence>
<keyword evidence="6" id="KW-1185">Reference proteome</keyword>
<dbReference type="GO" id="GO:0000976">
    <property type="term" value="F:transcription cis-regulatory region binding"/>
    <property type="evidence" value="ECO:0007669"/>
    <property type="project" value="InterPro"/>
</dbReference>
<comment type="subcellular location">
    <subcellularLocation>
        <location evidence="1">Nucleus</location>
    </subcellularLocation>
</comment>
<dbReference type="SUPFAM" id="SSF57959">
    <property type="entry name" value="Leucine zipper domain"/>
    <property type="match status" value="1"/>
</dbReference>
<reference evidence="5 6" key="1">
    <citation type="submission" date="2020-01" db="EMBL/GenBank/DDBJ databases">
        <authorList>
            <person name="Gupta K D."/>
        </authorList>
    </citation>
    <scope>NUCLEOTIDE SEQUENCE [LARGE SCALE GENOMIC DNA]</scope>
</reference>
<dbReference type="OrthoDB" id="5374328at2759"/>
<feature type="compositionally biased region" description="Low complexity" evidence="3">
    <location>
        <begin position="146"/>
        <end position="155"/>
    </location>
</feature>
<evidence type="ECO:0000259" key="4">
    <source>
        <dbReference type="PROSITE" id="PS00036"/>
    </source>
</evidence>